<protein>
    <submittedName>
        <fullName evidence="1">Uncharacterized protein</fullName>
    </submittedName>
</protein>
<name>A0A7U7ER51_9GAMM</name>
<organism evidence="1 2">
    <name type="scientific">Zestomonas carbonaria</name>
    <dbReference type="NCBI Taxonomy" id="2762745"/>
    <lineage>
        <taxon>Bacteria</taxon>
        <taxon>Pseudomonadati</taxon>
        <taxon>Pseudomonadota</taxon>
        <taxon>Gammaproteobacteria</taxon>
        <taxon>Pseudomonadales</taxon>
        <taxon>Pseudomonadaceae</taxon>
        <taxon>Zestomonas</taxon>
    </lineage>
</organism>
<proteinExistence type="predicted"/>
<reference evidence="1 2" key="1">
    <citation type="submission" date="2020-08" db="EMBL/GenBank/DDBJ databases">
        <authorList>
            <person name="Criscuolo A."/>
        </authorList>
    </citation>
    <scope>NUCLEOTIDE SEQUENCE [LARGE SCALE GENOMIC DNA]</scope>
    <source>
        <strain evidence="1">CIP111764</strain>
    </source>
</reference>
<accession>A0A7U7ER51</accession>
<evidence type="ECO:0000313" key="2">
    <source>
        <dbReference type="Proteomes" id="UP000583387"/>
    </source>
</evidence>
<gene>
    <name evidence="1" type="ORF">PSEWESI4_03865</name>
</gene>
<sequence>MNDQFSKFLSSILAALTELRCVGADRYNWGIDARAQIYLAHSLGIISFDQLELLSGLITNARMHAGRHFPSERNAGPVITWFELHKRERAARAVEVKPQAQVPANEQPESVSAPTTCGELRLLCLLVKARSGETRALPVHTVHPVPPRVRLQGRWPLEGDTGFTLRPAPTRRPSAEVVVRCLRQRQANAFRADSRAVRGLSHA</sequence>
<dbReference type="AlphaFoldDB" id="A0A7U7ER51"/>
<comment type="caution">
    <text evidence="1">The sequence shown here is derived from an EMBL/GenBank/DDBJ whole genome shotgun (WGS) entry which is preliminary data.</text>
</comment>
<dbReference type="EMBL" id="CAJFCI010000076">
    <property type="protein sequence ID" value="CAD5109560.1"/>
    <property type="molecule type" value="Genomic_DNA"/>
</dbReference>
<keyword evidence="2" id="KW-1185">Reference proteome</keyword>
<dbReference type="Proteomes" id="UP000583387">
    <property type="component" value="Unassembled WGS sequence"/>
</dbReference>
<evidence type="ECO:0000313" key="1">
    <source>
        <dbReference type="EMBL" id="CAD5109560.1"/>
    </source>
</evidence>